<dbReference type="InterPro" id="IPR052954">
    <property type="entry name" value="GPCR-Ligand_Int"/>
</dbReference>
<dbReference type="InterPro" id="IPR017452">
    <property type="entry name" value="GPCR_Rhodpsn_7TM"/>
</dbReference>
<accession>A0A814VFT0</accession>
<feature type="domain" description="G-protein coupled receptors family 1 profile" evidence="7">
    <location>
        <begin position="25"/>
        <end position="296"/>
    </location>
</feature>
<comment type="similarity">
    <text evidence="5">Belongs to the G-protein coupled receptor 1 family.</text>
</comment>
<evidence type="ECO:0000256" key="5">
    <source>
        <dbReference type="RuleBase" id="RU000688"/>
    </source>
</evidence>
<proteinExistence type="inferred from homology"/>
<evidence type="ECO:0000256" key="4">
    <source>
        <dbReference type="ARBA" id="ARBA00023136"/>
    </source>
</evidence>
<feature type="transmembrane region" description="Helical" evidence="6">
    <location>
        <begin position="46"/>
        <end position="67"/>
    </location>
</feature>
<keyword evidence="5" id="KW-0807">Transducer</keyword>
<sequence length="412" mass="47841">MWHNIVRFGLLRIFYPCLMIFGTIGNILCLKILLRKRFRRQSTCQYLCILAVIDILFIYLRSTRYVYRYMFHVDVRNTSLWICRSFTFFSSSLSHLASWILVVVSFDRYFIMKNFFTRRDASPRVRKSSCILILIVCTANLHYFHVVGTHIPLQIPSIQTDLENATENSSSTLRFVCIAREEYEEFFRLYVPVFDLLLVAIIPFCLMVFTNIGIIRTTMRSNMLFTTSKKQQRHNRLTIMLLSVTLAFMLLTCPSVVYICINRLKSPKRVSDTKLLVLDLLESLWYTKHALNFILYTLSGQDFRREFIKLLSCSQRKVPNSSNTLGNNSLDIQVNVYTNNSPYVNRRALDQRHRQSDCELNNASTLLISKSLRVRAPTGVHSDFIVSTTYSTTQTGTSDARRSSSTTKTSVQ</sequence>
<keyword evidence="4 6" id="KW-0472">Membrane</keyword>
<dbReference type="EMBL" id="CAJNOR010001709">
    <property type="protein sequence ID" value="CAF1187510.1"/>
    <property type="molecule type" value="Genomic_DNA"/>
</dbReference>
<keyword evidence="5" id="KW-0675">Receptor</keyword>
<feature type="transmembrane region" description="Helical" evidence="6">
    <location>
        <begin position="13"/>
        <end position="34"/>
    </location>
</feature>
<evidence type="ECO:0000256" key="3">
    <source>
        <dbReference type="ARBA" id="ARBA00022989"/>
    </source>
</evidence>
<keyword evidence="3 6" id="KW-1133">Transmembrane helix</keyword>
<dbReference type="PROSITE" id="PS00237">
    <property type="entry name" value="G_PROTEIN_RECEP_F1_1"/>
    <property type="match status" value="1"/>
</dbReference>
<dbReference type="Proteomes" id="UP000663828">
    <property type="component" value="Unassembled WGS sequence"/>
</dbReference>
<feature type="transmembrane region" description="Helical" evidence="6">
    <location>
        <begin position="87"/>
        <end position="110"/>
    </location>
</feature>
<dbReference type="Gene3D" id="1.20.1070.10">
    <property type="entry name" value="Rhodopsin 7-helix transmembrane proteins"/>
    <property type="match status" value="1"/>
</dbReference>
<dbReference type="GO" id="GO:0016020">
    <property type="term" value="C:membrane"/>
    <property type="evidence" value="ECO:0007669"/>
    <property type="project" value="UniProtKB-SubCell"/>
</dbReference>
<dbReference type="PANTHER" id="PTHR46641">
    <property type="entry name" value="FMRFAMIDE RECEPTOR-RELATED"/>
    <property type="match status" value="1"/>
</dbReference>
<keyword evidence="5" id="KW-0297">G-protein coupled receptor</keyword>
<dbReference type="SUPFAM" id="SSF81321">
    <property type="entry name" value="Family A G protein-coupled receptor-like"/>
    <property type="match status" value="1"/>
</dbReference>
<dbReference type="PANTHER" id="PTHR46641:SF25">
    <property type="entry name" value="CNMAMIDE RECEPTOR-RELATED"/>
    <property type="match status" value="1"/>
</dbReference>
<name>A0A814VFT0_ADIRI</name>
<keyword evidence="9" id="KW-1185">Reference proteome</keyword>
<gene>
    <name evidence="8" type="ORF">XAT740_LOCUS22924</name>
</gene>
<evidence type="ECO:0000313" key="8">
    <source>
        <dbReference type="EMBL" id="CAF1187510.1"/>
    </source>
</evidence>
<feature type="transmembrane region" description="Helical" evidence="6">
    <location>
        <begin position="196"/>
        <end position="216"/>
    </location>
</feature>
<feature type="transmembrane region" description="Helical" evidence="6">
    <location>
        <begin position="237"/>
        <end position="259"/>
    </location>
</feature>
<dbReference type="PRINTS" id="PR00237">
    <property type="entry name" value="GPCRRHODOPSN"/>
</dbReference>
<comment type="subcellular location">
    <subcellularLocation>
        <location evidence="1">Membrane</location>
    </subcellularLocation>
</comment>
<dbReference type="GO" id="GO:0004930">
    <property type="term" value="F:G protein-coupled receptor activity"/>
    <property type="evidence" value="ECO:0007669"/>
    <property type="project" value="UniProtKB-KW"/>
</dbReference>
<evidence type="ECO:0000256" key="2">
    <source>
        <dbReference type="ARBA" id="ARBA00022692"/>
    </source>
</evidence>
<protein>
    <recommendedName>
        <fullName evidence="7">G-protein coupled receptors family 1 profile domain-containing protein</fullName>
    </recommendedName>
</protein>
<dbReference type="PROSITE" id="PS50262">
    <property type="entry name" value="G_PROTEIN_RECEP_F1_2"/>
    <property type="match status" value="1"/>
</dbReference>
<dbReference type="InterPro" id="IPR000276">
    <property type="entry name" value="GPCR_Rhodpsn"/>
</dbReference>
<keyword evidence="2 5" id="KW-0812">Transmembrane</keyword>
<reference evidence="8" key="1">
    <citation type="submission" date="2021-02" db="EMBL/GenBank/DDBJ databases">
        <authorList>
            <person name="Nowell W R."/>
        </authorList>
    </citation>
    <scope>NUCLEOTIDE SEQUENCE</scope>
</reference>
<comment type="caution">
    <text evidence="8">The sequence shown here is derived from an EMBL/GenBank/DDBJ whole genome shotgun (WGS) entry which is preliminary data.</text>
</comment>
<evidence type="ECO:0000256" key="1">
    <source>
        <dbReference type="ARBA" id="ARBA00004370"/>
    </source>
</evidence>
<evidence type="ECO:0000313" key="9">
    <source>
        <dbReference type="Proteomes" id="UP000663828"/>
    </source>
</evidence>
<feature type="transmembrane region" description="Helical" evidence="6">
    <location>
        <begin position="131"/>
        <end position="153"/>
    </location>
</feature>
<evidence type="ECO:0000259" key="7">
    <source>
        <dbReference type="PROSITE" id="PS50262"/>
    </source>
</evidence>
<dbReference type="Pfam" id="PF00001">
    <property type="entry name" value="7tm_1"/>
    <property type="match status" value="1"/>
</dbReference>
<dbReference type="AlphaFoldDB" id="A0A814VFT0"/>
<organism evidence="8 9">
    <name type="scientific">Adineta ricciae</name>
    <name type="common">Rotifer</name>
    <dbReference type="NCBI Taxonomy" id="249248"/>
    <lineage>
        <taxon>Eukaryota</taxon>
        <taxon>Metazoa</taxon>
        <taxon>Spiralia</taxon>
        <taxon>Gnathifera</taxon>
        <taxon>Rotifera</taxon>
        <taxon>Eurotatoria</taxon>
        <taxon>Bdelloidea</taxon>
        <taxon>Adinetida</taxon>
        <taxon>Adinetidae</taxon>
        <taxon>Adineta</taxon>
    </lineage>
</organism>
<evidence type="ECO:0000256" key="6">
    <source>
        <dbReference type="SAM" id="Phobius"/>
    </source>
</evidence>